<feature type="domain" description="YjiS-like" evidence="1">
    <location>
        <begin position="32"/>
        <end position="65"/>
    </location>
</feature>
<name>A0A7U8C4F0_NEPCE</name>
<dbReference type="RefSeq" id="WP_007019845.1">
    <property type="nucleotide sequence ID" value="NZ_CH724125.1"/>
</dbReference>
<organism evidence="2 3">
    <name type="scientific">Neptuniibacter caesariensis</name>
    <dbReference type="NCBI Taxonomy" id="207954"/>
    <lineage>
        <taxon>Bacteria</taxon>
        <taxon>Pseudomonadati</taxon>
        <taxon>Pseudomonadota</taxon>
        <taxon>Gammaproteobacteria</taxon>
        <taxon>Oceanospirillales</taxon>
        <taxon>Oceanospirillaceae</taxon>
        <taxon>Neptuniibacter</taxon>
    </lineage>
</organism>
<reference evidence="2 3" key="1">
    <citation type="submission" date="2006-02" db="EMBL/GenBank/DDBJ databases">
        <authorList>
            <person name="Pinhassi J."/>
            <person name="Pedros-Alio C."/>
            <person name="Ferriera S."/>
            <person name="Johnson J."/>
            <person name="Kravitz S."/>
            <person name="Halpern A."/>
            <person name="Remington K."/>
            <person name="Beeson K."/>
            <person name="Tran B."/>
            <person name="Rogers Y.-H."/>
            <person name="Friedman R."/>
            <person name="Venter J.C."/>
        </authorList>
    </citation>
    <scope>NUCLEOTIDE SEQUENCE [LARGE SCALE GENOMIC DNA]</scope>
    <source>
        <strain evidence="2 3">MED92</strain>
    </source>
</reference>
<dbReference type="OrthoDB" id="7306802at2"/>
<dbReference type="EMBL" id="AAOW01000009">
    <property type="protein sequence ID" value="EAR61353.1"/>
    <property type="molecule type" value="Genomic_DNA"/>
</dbReference>
<protein>
    <recommendedName>
        <fullName evidence="1">YjiS-like domain-containing protein</fullName>
    </recommendedName>
</protein>
<dbReference type="AlphaFoldDB" id="A0A7U8C4F0"/>
<evidence type="ECO:0000313" key="2">
    <source>
        <dbReference type="EMBL" id="EAR61353.1"/>
    </source>
</evidence>
<comment type="caution">
    <text evidence="2">The sequence shown here is derived from an EMBL/GenBank/DDBJ whole genome shotgun (WGS) entry which is preliminary data.</text>
</comment>
<accession>A0A7U8C4F0</accession>
<gene>
    <name evidence="2" type="ORF">MED92_11519</name>
</gene>
<keyword evidence="3" id="KW-1185">Reference proteome</keyword>
<evidence type="ECO:0000313" key="3">
    <source>
        <dbReference type="Proteomes" id="UP000002171"/>
    </source>
</evidence>
<dbReference type="Proteomes" id="UP000002171">
    <property type="component" value="Unassembled WGS sequence"/>
</dbReference>
<proteinExistence type="predicted"/>
<evidence type="ECO:0000259" key="1">
    <source>
        <dbReference type="Pfam" id="PF06568"/>
    </source>
</evidence>
<sequence length="76" mass="9089">MTCEAIRLDKCSNRSIENNSLKLFSFWVSAKQKLRLWRHNHHTRKTLLQMDNRILSDIGISRSEALEEAKKTFWQK</sequence>
<dbReference type="InterPro" id="IPR009506">
    <property type="entry name" value="YjiS-like"/>
</dbReference>
<dbReference type="Pfam" id="PF06568">
    <property type="entry name" value="YjiS-like"/>
    <property type="match status" value="1"/>
</dbReference>